<reference evidence="4 5" key="1">
    <citation type="submission" date="2016-07" db="EMBL/GenBank/DDBJ databases">
        <title>Pervasive Adenine N6-methylation of Active Genes in Fungi.</title>
        <authorList>
            <consortium name="DOE Joint Genome Institute"/>
            <person name="Mondo S.J."/>
            <person name="Dannebaum R.O."/>
            <person name="Kuo R.C."/>
            <person name="Labutti K."/>
            <person name="Haridas S."/>
            <person name="Kuo A."/>
            <person name="Salamov A."/>
            <person name="Ahrendt S.R."/>
            <person name="Lipzen A."/>
            <person name="Sullivan W."/>
            <person name="Andreopoulos W.B."/>
            <person name="Clum A."/>
            <person name="Lindquist E."/>
            <person name="Daum C."/>
            <person name="Ramamoorthy G.K."/>
            <person name="Gryganskyi A."/>
            <person name="Culley D."/>
            <person name="Magnuson J.K."/>
            <person name="James T.Y."/>
            <person name="O'Malley M.A."/>
            <person name="Stajich J.E."/>
            <person name="Spatafora J.W."/>
            <person name="Visel A."/>
            <person name="Grigoriev I.V."/>
        </authorList>
    </citation>
    <scope>NUCLEOTIDE SEQUENCE [LARGE SCALE GENOMIC DNA]</scope>
    <source>
        <strain evidence="4 5">CBS 115471</strain>
    </source>
</reference>
<evidence type="ECO:0000256" key="1">
    <source>
        <dbReference type="SAM" id="MobiDB-lite"/>
    </source>
</evidence>
<protein>
    <recommendedName>
        <fullName evidence="3">LysM domain-containing protein</fullName>
    </recommendedName>
</protein>
<proteinExistence type="predicted"/>
<dbReference type="Proteomes" id="UP000193144">
    <property type="component" value="Unassembled WGS sequence"/>
</dbReference>
<dbReference type="InterPro" id="IPR036779">
    <property type="entry name" value="LysM_dom_sf"/>
</dbReference>
<evidence type="ECO:0000313" key="5">
    <source>
        <dbReference type="Proteomes" id="UP000193144"/>
    </source>
</evidence>
<comment type="caution">
    <text evidence="4">The sequence shown here is derived from an EMBL/GenBank/DDBJ whole genome shotgun (WGS) entry which is preliminary data.</text>
</comment>
<keyword evidence="5" id="KW-1185">Reference proteome</keyword>
<dbReference type="Gene3D" id="3.10.350.10">
    <property type="entry name" value="LysM domain"/>
    <property type="match status" value="1"/>
</dbReference>
<evidence type="ECO:0000259" key="3">
    <source>
        <dbReference type="PROSITE" id="PS51782"/>
    </source>
</evidence>
<dbReference type="EMBL" id="MCFA01000119">
    <property type="protein sequence ID" value="ORY06152.1"/>
    <property type="molecule type" value="Genomic_DNA"/>
</dbReference>
<feature type="region of interest" description="Disordered" evidence="1">
    <location>
        <begin position="43"/>
        <end position="62"/>
    </location>
</feature>
<dbReference type="OrthoDB" id="2107166at2759"/>
<keyword evidence="2" id="KW-1133">Transmembrane helix</keyword>
<feature type="domain" description="LysM" evidence="3">
    <location>
        <begin position="122"/>
        <end position="168"/>
    </location>
</feature>
<dbReference type="CDD" id="cd00118">
    <property type="entry name" value="LysM"/>
    <property type="match status" value="1"/>
</dbReference>
<name>A0A1Y1Z793_9PLEO</name>
<keyword evidence="2" id="KW-0812">Transmembrane</keyword>
<dbReference type="STRING" id="1231657.A0A1Y1Z793"/>
<dbReference type="Pfam" id="PF01476">
    <property type="entry name" value="LysM"/>
    <property type="match status" value="1"/>
</dbReference>
<dbReference type="PROSITE" id="PS51782">
    <property type="entry name" value="LYSM"/>
    <property type="match status" value="1"/>
</dbReference>
<gene>
    <name evidence="4" type="ORF">BCR34DRAFT_571551</name>
</gene>
<sequence length="185" mass="21031">MGRWADRDGDAERLPEGMQRIGYDADTQTYTYQDAEGRIWEGDEGNRYGQLHPAGQRRPSATPSEIAVHNEELKRSNRESVRMMLPFALLIIVTLFLLFKFINHGTSPADAKTQVHCAEGDHPIQIQKGDTCWDIAKVHRVGLEELQFMEGNHDVMCERLKVGSWICVPDEGRHRVYGEGEPRIG</sequence>
<organism evidence="4 5">
    <name type="scientific">Clohesyomyces aquaticus</name>
    <dbReference type="NCBI Taxonomy" id="1231657"/>
    <lineage>
        <taxon>Eukaryota</taxon>
        <taxon>Fungi</taxon>
        <taxon>Dikarya</taxon>
        <taxon>Ascomycota</taxon>
        <taxon>Pezizomycotina</taxon>
        <taxon>Dothideomycetes</taxon>
        <taxon>Pleosporomycetidae</taxon>
        <taxon>Pleosporales</taxon>
        <taxon>Lindgomycetaceae</taxon>
        <taxon>Clohesyomyces</taxon>
    </lineage>
</organism>
<keyword evidence="2" id="KW-0472">Membrane</keyword>
<dbReference type="InterPro" id="IPR018392">
    <property type="entry name" value="LysM"/>
</dbReference>
<evidence type="ECO:0000313" key="4">
    <source>
        <dbReference type="EMBL" id="ORY06152.1"/>
    </source>
</evidence>
<feature type="transmembrane region" description="Helical" evidence="2">
    <location>
        <begin position="83"/>
        <end position="102"/>
    </location>
</feature>
<dbReference type="AlphaFoldDB" id="A0A1Y1Z793"/>
<evidence type="ECO:0000256" key="2">
    <source>
        <dbReference type="SAM" id="Phobius"/>
    </source>
</evidence>
<dbReference type="SUPFAM" id="SSF54106">
    <property type="entry name" value="LysM domain"/>
    <property type="match status" value="1"/>
</dbReference>
<accession>A0A1Y1Z793</accession>